<keyword evidence="2" id="KW-1185">Reference proteome</keyword>
<evidence type="ECO:0000313" key="1">
    <source>
        <dbReference type="EMBL" id="TXE08095.1"/>
    </source>
</evidence>
<dbReference type="EMBL" id="VOSC01000028">
    <property type="protein sequence ID" value="TXE08095.1"/>
    <property type="molecule type" value="Genomic_DNA"/>
</dbReference>
<sequence length="369" mass="42771">MHNKQLQIVTFNNPYPPNFGGAIDMFYKIKALHNLGVKIYLHVYCFDRDDLSGIKPYCDKVFVYNKSNTLSNHFSITPFCVKSRYSKDILKNLKSINAPILFESIRTTGVLLNETFNQPIAVRCHNIEHNYSWGLSNSEYNWLKKIAFLIEGYKLKYYEKILNNVNVLFPISHYEYAYFKKNYSPKTVFLPVFQENINIKSKNGYGNYALYHGDLAVSDNVKSALFLINVFKSLNHKLVIASSTVQNNIVKEINKYNNISFRVIETSEELDLLIENAHINVLYSFQKSGTKLKIFNALFKGRHCILNTNMVDDPEILKICTVINNKADYINAVKLLFNTEFKLCKKRQNILNNYNANLIGKKIIDNFLN</sequence>
<evidence type="ECO:0000313" key="2">
    <source>
        <dbReference type="Proteomes" id="UP000321790"/>
    </source>
</evidence>
<dbReference type="SUPFAM" id="SSF53756">
    <property type="entry name" value="UDP-Glycosyltransferase/glycogen phosphorylase"/>
    <property type="match status" value="1"/>
</dbReference>
<name>A0A5C7AND1_9FLAO</name>
<keyword evidence="1" id="KW-0808">Transferase</keyword>
<dbReference type="Proteomes" id="UP000321790">
    <property type="component" value="Unassembled WGS sequence"/>
</dbReference>
<gene>
    <name evidence="1" type="ORF">FUA26_12225</name>
</gene>
<reference evidence="2" key="1">
    <citation type="submission" date="2019-08" db="EMBL/GenBank/DDBJ databases">
        <title>Seonamhaeicola sediminis sp. nov., isolated from marine sediment.</title>
        <authorList>
            <person name="Cao W.R."/>
        </authorList>
    </citation>
    <scope>NUCLEOTIDE SEQUENCE [LARGE SCALE GENOMIC DNA]</scope>
    <source>
        <strain evidence="2">Gy8</strain>
    </source>
</reference>
<proteinExistence type="predicted"/>
<organism evidence="1 2">
    <name type="scientific">Seonamhaeicola algicola</name>
    <dbReference type="NCBI Taxonomy" id="1719036"/>
    <lineage>
        <taxon>Bacteria</taxon>
        <taxon>Pseudomonadati</taxon>
        <taxon>Bacteroidota</taxon>
        <taxon>Flavobacteriia</taxon>
        <taxon>Flavobacteriales</taxon>
        <taxon>Flavobacteriaceae</taxon>
    </lineage>
</organism>
<dbReference type="AlphaFoldDB" id="A0A5C7AND1"/>
<dbReference type="OrthoDB" id="1094459at2"/>
<dbReference type="GO" id="GO:0016740">
    <property type="term" value="F:transferase activity"/>
    <property type="evidence" value="ECO:0007669"/>
    <property type="project" value="UniProtKB-KW"/>
</dbReference>
<dbReference type="RefSeq" id="WP_147136479.1">
    <property type="nucleotide sequence ID" value="NZ_VOSC01000028.1"/>
</dbReference>
<accession>A0A5C7AND1</accession>
<comment type="caution">
    <text evidence="1">The sequence shown here is derived from an EMBL/GenBank/DDBJ whole genome shotgun (WGS) entry which is preliminary data.</text>
</comment>
<protein>
    <submittedName>
        <fullName evidence="1">Glycosyltransferase</fullName>
    </submittedName>
</protein>